<dbReference type="InterPro" id="IPR051678">
    <property type="entry name" value="AGP_Transferase"/>
</dbReference>
<keyword evidence="2" id="KW-0808">Transferase</keyword>
<evidence type="ECO:0000259" key="1">
    <source>
        <dbReference type="Pfam" id="PF01636"/>
    </source>
</evidence>
<protein>
    <submittedName>
        <fullName evidence="2">Aminoglycoside phosphotransferase</fullName>
    </submittedName>
</protein>
<dbReference type="Pfam" id="PF01636">
    <property type="entry name" value="APH"/>
    <property type="match status" value="1"/>
</dbReference>
<dbReference type="AlphaFoldDB" id="A0A2T2WCL2"/>
<dbReference type="GO" id="GO:0016740">
    <property type="term" value="F:transferase activity"/>
    <property type="evidence" value="ECO:0007669"/>
    <property type="project" value="UniProtKB-KW"/>
</dbReference>
<gene>
    <name evidence="2" type="ORF">C7B45_17240</name>
</gene>
<dbReference type="InterPro" id="IPR011009">
    <property type="entry name" value="Kinase-like_dom_sf"/>
</dbReference>
<proteinExistence type="predicted"/>
<dbReference type="CDD" id="cd05155">
    <property type="entry name" value="APH_ChoK_like_1"/>
    <property type="match status" value="1"/>
</dbReference>
<feature type="domain" description="Aminoglycoside phosphotransferase" evidence="1">
    <location>
        <begin position="26"/>
        <end position="255"/>
    </location>
</feature>
<dbReference type="SUPFAM" id="SSF56112">
    <property type="entry name" value="Protein kinase-like (PK-like)"/>
    <property type="match status" value="1"/>
</dbReference>
<dbReference type="EMBL" id="PXYV01000103">
    <property type="protein sequence ID" value="PSR19973.1"/>
    <property type="molecule type" value="Genomic_DNA"/>
</dbReference>
<accession>A0A2T2WCL2</accession>
<comment type="caution">
    <text evidence="2">The sequence shown here is derived from an EMBL/GenBank/DDBJ whole genome shotgun (WGS) entry which is preliminary data.</text>
</comment>
<sequence>MDIDVALVRRLVDQQFPQWRTLPIRPIEPGGWDNRSFRLGTELTVRLPSHAAYAAQVMKEQRWLPELAGRLPVAIPTPVAEGRPSDGYPWAWSVYRWIDGETAHVARIRDRQAFAAEVAYFLIALQKADAVGGPVPGPHNFYRGGHIRVYDQETRQAVRELDGRIDAEAATAVWEAACDGDWGASPVWVHGDMHPSNLLVRDGRLSAVIDFGCLGVGDPACDVAIAWTFFSAASREEFRRCLAADEGTWARARGWALWKALITMADPDTDAPKRTEAWHLFDEVMNEFKHR</sequence>
<dbReference type="PANTHER" id="PTHR21310">
    <property type="entry name" value="AMINOGLYCOSIDE PHOSPHOTRANSFERASE-RELATED-RELATED"/>
    <property type="match status" value="1"/>
</dbReference>
<dbReference type="InterPro" id="IPR002575">
    <property type="entry name" value="Aminoglycoside_PTrfase"/>
</dbReference>
<reference evidence="2 3" key="1">
    <citation type="journal article" date="2014" name="BMC Genomics">
        <title>Comparison of environmental and isolate Sulfobacillus genomes reveals diverse carbon, sulfur, nitrogen, and hydrogen metabolisms.</title>
        <authorList>
            <person name="Justice N.B."/>
            <person name="Norman A."/>
            <person name="Brown C.T."/>
            <person name="Singh A."/>
            <person name="Thomas B.C."/>
            <person name="Banfield J.F."/>
        </authorList>
    </citation>
    <scope>NUCLEOTIDE SEQUENCE [LARGE SCALE GENOMIC DNA]</scope>
    <source>
        <strain evidence="2">AMDSBA3</strain>
    </source>
</reference>
<organism evidence="2 3">
    <name type="scientific">Sulfobacillus acidophilus</name>
    <dbReference type="NCBI Taxonomy" id="53633"/>
    <lineage>
        <taxon>Bacteria</taxon>
        <taxon>Bacillati</taxon>
        <taxon>Bacillota</taxon>
        <taxon>Clostridia</taxon>
        <taxon>Eubacteriales</taxon>
        <taxon>Clostridiales Family XVII. Incertae Sedis</taxon>
        <taxon>Sulfobacillus</taxon>
    </lineage>
</organism>
<dbReference type="Gene3D" id="3.30.200.20">
    <property type="entry name" value="Phosphorylase Kinase, domain 1"/>
    <property type="match status" value="1"/>
</dbReference>
<dbReference type="PANTHER" id="PTHR21310:SF42">
    <property type="entry name" value="BIFUNCTIONAL AAC_APH"/>
    <property type="match status" value="1"/>
</dbReference>
<name>A0A2T2WCL2_9FIRM</name>
<dbReference type="Proteomes" id="UP000241848">
    <property type="component" value="Unassembled WGS sequence"/>
</dbReference>
<dbReference type="Gene3D" id="3.90.1200.10">
    <property type="match status" value="1"/>
</dbReference>
<evidence type="ECO:0000313" key="2">
    <source>
        <dbReference type="EMBL" id="PSR19973.1"/>
    </source>
</evidence>
<evidence type="ECO:0000313" key="3">
    <source>
        <dbReference type="Proteomes" id="UP000241848"/>
    </source>
</evidence>